<keyword evidence="1" id="KW-0732">Signal</keyword>
<protein>
    <recommendedName>
        <fullName evidence="4">Secreted protein</fullName>
    </recommendedName>
</protein>
<evidence type="ECO:0000256" key="1">
    <source>
        <dbReference type="SAM" id="SignalP"/>
    </source>
</evidence>
<evidence type="ECO:0008006" key="4">
    <source>
        <dbReference type="Google" id="ProtNLM"/>
    </source>
</evidence>
<feature type="signal peptide" evidence="1">
    <location>
        <begin position="1"/>
        <end position="19"/>
    </location>
</feature>
<feature type="chain" id="PRO_5029821586" description="Secreted protein" evidence="1">
    <location>
        <begin position="20"/>
        <end position="132"/>
    </location>
</feature>
<name>A0A7J7YXP8_PIPKU</name>
<sequence>MLKIRFSFSAAFYLGSCLARGKVCWLPQGQAQQRWASSPDSLYSAFSASRHLDASLSLFSPQRSHPLLASLPLSRALCLLPSLSLLYLQNCHVLQKNVELSRELPVPGLGLSSPTCPLLPSGLQEGYLSHRM</sequence>
<gene>
    <name evidence="2" type="ORF">mPipKuh1_009825</name>
</gene>
<dbReference type="Proteomes" id="UP000558488">
    <property type="component" value="Unassembled WGS sequence"/>
</dbReference>
<dbReference type="AlphaFoldDB" id="A0A7J7YXP8"/>
<evidence type="ECO:0000313" key="2">
    <source>
        <dbReference type="EMBL" id="KAF6366406.1"/>
    </source>
</evidence>
<comment type="caution">
    <text evidence="2">The sequence shown here is derived from an EMBL/GenBank/DDBJ whole genome shotgun (WGS) entry which is preliminary data.</text>
</comment>
<dbReference type="EMBL" id="JACAGB010000004">
    <property type="protein sequence ID" value="KAF6366406.1"/>
    <property type="molecule type" value="Genomic_DNA"/>
</dbReference>
<accession>A0A7J7YXP8</accession>
<evidence type="ECO:0000313" key="3">
    <source>
        <dbReference type="Proteomes" id="UP000558488"/>
    </source>
</evidence>
<keyword evidence="3" id="KW-1185">Reference proteome</keyword>
<reference evidence="2 3" key="1">
    <citation type="journal article" date="2020" name="Nature">
        <title>Six reference-quality genomes reveal evolution of bat adaptations.</title>
        <authorList>
            <person name="Jebb D."/>
            <person name="Huang Z."/>
            <person name="Pippel M."/>
            <person name="Hughes G.M."/>
            <person name="Lavrichenko K."/>
            <person name="Devanna P."/>
            <person name="Winkler S."/>
            <person name="Jermiin L.S."/>
            <person name="Skirmuntt E.C."/>
            <person name="Katzourakis A."/>
            <person name="Burkitt-Gray L."/>
            <person name="Ray D.A."/>
            <person name="Sullivan K.A.M."/>
            <person name="Roscito J.G."/>
            <person name="Kirilenko B.M."/>
            <person name="Davalos L.M."/>
            <person name="Corthals A.P."/>
            <person name="Power M.L."/>
            <person name="Jones G."/>
            <person name="Ransome R.D."/>
            <person name="Dechmann D.K.N."/>
            <person name="Locatelli A.G."/>
            <person name="Puechmaille S.J."/>
            <person name="Fedrigo O."/>
            <person name="Jarvis E.D."/>
            <person name="Hiller M."/>
            <person name="Vernes S.C."/>
            <person name="Myers E.W."/>
            <person name="Teeling E.C."/>
        </authorList>
    </citation>
    <scope>NUCLEOTIDE SEQUENCE [LARGE SCALE GENOMIC DNA]</scope>
    <source>
        <strain evidence="2">MPipKuh1</strain>
        <tissue evidence="2">Flight muscle</tissue>
    </source>
</reference>
<proteinExistence type="predicted"/>
<organism evidence="2 3">
    <name type="scientific">Pipistrellus kuhlii</name>
    <name type="common">Kuhl's pipistrelle</name>
    <dbReference type="NCBI Taxonomy" id="59472"/>
    <lineage>
        <taxon>Eukaryota</taxon>
        <taxon>Metazoa</taxon>
        <taxon>Chordata</taxon>
        <taxon>Craniata</taxon>
        <taxon>Vertebrata</taxon>
        <taxon>Euteleostomi</taxon>
        <taxon>Mammalia</taxon>
        <taxon>Eutheria</taxon>
        <taxon>Laurasiatheria</taxon>
        <taxon>Chiroptera</taxon>
        <taxon>Yangochiroptera</taxon>
        <taxon>Vespertilionidae</taxon>
        <taxon>Pipistrellus</taxon>
    </lineage>
</organism>